<dbReference type="Proteomes" id="UP000245624">
    <property type="component" value="Unassembled WGS sequence"/>
</dbReference>
<dbReference type="OrthoDB" id="2830663at2"/>
<organism evidence="1 2">
    <name type="scientific">Gracilibacillus dipsosauri</name>
    <dbReference type="NCBI Taxonomy" id="178340"/>
    <lineage>
        <taxon>Bacteria</taxon>
        <taxon>Bacillati</taxon>
        <taxon>Bacillota</taxon>
        <taxon>Bacilli</taxon>
        <taxon>Bacillales</taxon>
        <taxon>Bacillaceae</taxon>
        <taxon>Gracilibacillus</taxon>
    </lineage>
</organism>
<sequence>MDQLTLLEHFIESEINLLVKLRMGNGMDEKEYENMKRSFSLLIEQWSDKDSIPQDAVQSVMEVCGELYNFSRNYSGEESERIRDAAANISTLRQKGLACDQISDKAKEKVMSSLMEQMEKGGGFFEKLQQGKGLDEEQFEEILEELTTIDDKIFFWDTMPKPLVRILISLYEMDLFVYKYEDEFQDQVEADKIYDAYERFFDLIVG</sequence>
<accession>A0A317L3W9</accession>
<reference evidence="1 2" key="1">
    <citation type="submission" date="2018-05" db="EMBL/GenBank/DDBJ databases">
        <title>Genomic analysis of Gracilibacillus dipsosauri DD1 reveals novel features of a salt-tolerant amylase.</title>
        <authorList>
            <person name="Deutch C.E."/>
            <person name="Yang S."/>
        </authorList>
    </citation>
    <scope>NUCLEOTIDE SEQUENCE [LARGE SCALE GENOMIC DNA]</scope>
    <source>
        <strain evidence="1 2">DD1</strain>
    </source>
</reference>
<evidence type="ECO:0000313" key="1">
    <source>
        <dbReference type="EMBL" id="PWU70365.1"/>
    </source>
</evidence>
<comment type="caution">
    <text evidence="1">The sequence shown here is derived from an EMBL/GenBank/DDBJ whole genome shotgun (WGS) entry which is preliminary data.</text>
</comment>
<dbReference type="AlphaFoldDB" id="A0A317L3W9"/>
<evidence type="ECO:0000313" key="2">
    <source>
        <dbReference type="Proteomes" id="UP000245624"/>
    </source>
</evidence>
<name>A0A317L3W9_9BACI</name>
<dbReference type="RefSeq" id="WP_109982905.1">
    <property type="nucleotide sequence ID" value="NZ_QGTD01000001.1"/>
</dbReference>
<proteinExistence type="predicted"/>
<protein>
    <submittedName>
        <fullName evidence="1">Uncharacterized protein</fullName>
    </submittedName>
</protein>
<keyword evidence="2" id="KW-1185">Reference proteome</keyword>
<dbReference type="EMBL" id="QGTD01000001">
    <property type="protein sequence ID" value="PWU70365.1"/>
    <property type="molecule type" value="Genomic_DNA"/>
</dbReference>
<gene>
    <name evidence="1" type="ORF">DLJ74_00560</name>
</gene>